<dbReference type="InterPro" id="IPR002937">
    <property type="entry name" value="Amino_oxidase"/>
</dbReference>
<evidence type="ECO:0000313" key="2">
    <source>
        <dbReference type="EMBL" id="KAK3084335.1"/>
    </source>
</evidence>
<dbReference type="InterPro" id="IPR036188">
    <property type="entry name" value="FAD/NAD-bd_sf"/>
</dbReference>
<dbReference type="PANTHER" id="PTHR10742:SF410">
    <property type="entry name" value="LYSINE-SPECIFIC HISTONE DEMETHYLASE 2"/>
    <property type="match status" value="1"/>
</dbReference>
<dbReference type="GO" id="GO:0016491">
    <property type="term" value="F:oxidoreductase activity"/>
    <property type="evidence" value="ECO:0007669"/>
    <property type="project" value="InterPro"/>
</dbReference>
<evidence type="ECO:0000259" key="1">
    <source>
        <dbReference type="Pfam" id="PF01593"/>
    </source>
</evidence>
<dbReference type="Gene3D" id="3.50.50.60">
    <property type="entry name" value="FAD/NAD(P)-binding domain"/>
    <property type="match status" value="1"/>
</dbReference>
<dbReference type="EMBL" id="VSWD01000013">
    <property type="protein sequence ID" value="KAK3084335.1"/>
    <property type="molecule type" value="Genomic_DNA"/>
</dbReference>
<dbReference type="Gene3D" id="3.30.70.1990">
    <property type="match status" value="1"/>
</dbReference>
<dbReference type="PRINTS" id="PR00419">
    <property type="entry name" value="ADXRDTASE"/>
</dbReference>
<name>A0AA89BM49_PINIB</name>
<dbReference type="Gene3D" id="1.10.405.20">
    <property type="match status" value="1"/>
</dbReference>
<gene>
    <name evidence="2" type="ORF">FSP39_011742</name>
</gene>
<organism evidence="2 3">
    <name type="scientific">Pinctada imbricata</name>
    <name type="common">Atlantic pearl-oyster</name>
    <name type="synonym">Pinctada martensii</name>
    <dbReference type="NCBI Taxonomy" id="66713"/>
    <lineage>
        <taxon>Eukaryota</taxon>
        <taxon>Metazoa</taxon>
        <taxon>Spiralia</taxon>
        <taxon>Lophotrochozoa</taxon>
        <taxon>Mollusca</taxon>
        <taxon>Bivalvia</taxon>
        <taxon>Autobranchia</taxon>
        <taxon>Pteriomorphia</taxon>
        <taxon>Pterioida</taxon>
        <taxon>Pterioidea</taxon>
        <taxon>Pteriidae</taxon>
        <taxon>Pinctada</taxon>
    </lineage>
</organism>
<dbReference type="AlphaFoldDB" id="A0AA89BM49"/>
<feature type="domain" description="Amine oxidase" evidence="1">
    <location>
        <begin position="20"/>
        <end position="99"/>
    </location>
</feature>
<comment type="caution">
    <text evidence="2">The sequence shown here is derived from an EMBL/GenBank/DDBJ whole genome shotgun (WGS) entry which is preliminary data.</text>
</comment>
<dbReference type="Proteomes" id="UP001186944">
    <property type="component" value="Unassembled WGS sequence"/>
</dbReference>
<dbReference type="InterPro" id="IPR050281">
    <property type="entry name" value="Flavin_monoamine_oxidase"/>
</dbReference>
<accession>A0AA89BM49</accession>
<keyword evidence="3" id="KW-1185">Reference proteome</keyword>
<proteinExistence type="predicted"/>
<dbReference type="PANTHER" id="PTHR10742">
    <property type="entry name" value="FLAVIN MONOAMINE OXIDASE"/>
    <property type="match status" value="1"/>
</dbReference>
<dbReference type="Pfam" id="PF01593">
    <property type="entry name" value="Amino_oxidase"/>
    <property type="match status" value="1"/>
</dbReference>
<sequence length="483" mass="56115">MIVGPRSFDDRIAIIGAGPSGIHMAYRLKELGFRNIEILEKENRIGGRVFDVLHRGTVQQMTFLIMPPDYNELNQLIKEYGTGSIQDVPEATVDFFAIARLLYPEYTRGASDTELRMRLRREVIRYSILHRRLFGIYIPYLMQRPRNARVRRAIRGTVSQFLRRNRMPLIETTVMYFYQTLFGYQQPHRVSAVYGLMWITPKFCHALLDQSVPLFSFFDSGLISLLQTLIHNYNIEIKLNTDIKRITRSRDMQNGNVQIHCSNKFDKSRTFIEYYDFLIVSPSMRDLLNVMDASPVERMIFSRQITDTYFISSLIDSPYGIKSDRPNIAHAKTLLRYDFEPNVHVDIFAMTQNYSGSTFRLGFTPGGYDGKRILSSVYYQLGRLDPRIPAVGLDAEHKLRRYMIQMQRIPYSVIARFITPYHTRFSVSDMDKGIIWNVLDLQGHKNTWYIGASVTYDTAGAVIQYNNRLLRNYALPGSGYRAL</sequence>
<evidence type="ECO:0000313" key="3">
    <source>
        <dbReference type="Proteomes" id="UP001186944"/>
    </source>
</evidence>
<reference evidence="2" key="1">
    <citation type="submission" date="2019-08" db="EMBL/GenBank/DDBJ databases">
        <title>The improved chromosome-level genome for the pearl oyster Pinctada fucata martensii using PacBio sequencing and Hi-C.</title>
        <authorList>
            <person name="Zheng Z."/>
        </authorList>
    </citation>
    <scope>NUCLEOTIDE SEQUENCE</scope>
    <source>
        <strain evidence="2">ZZ-2019</strain>
        <tissue evidence="2">Adductor muscle</tissue>
    </source>
</reference>
<dbReference type="SUPFAM" id="SSF51905">
    <property type="entry name" value="FAD/NAD(P)-binding domain"/>
    <property type="match status" value="1"/>
</dbReference>
<protein>
    <recommendedName>
        <fullName evidence="1">Amine oxidase domain-containing protein</fullName>
    </recommendedName>
</protein>